<feature type="compositionally biased region" description="Low complexity" evidence="1">
    <location>
        <begin position="246"/>
        <end position="255"/>
    </location>
</feature>
<keyword evidence="3" id="KW-1185">Reference proteome</keyword>
<name>A0A8S3ZM45_9EUPU</name>
<dbReference type="AlphaFoldDB" id="A0A8S3ZM45"/>
<accession>A0A8S3ZM45</accession>
<feature type="non-terminal residue" evidence="2">
    <location>
        <position position="1"/>
    </location>
</feature>
<feature type="non-terminal residue" evidence="2">
    <location>
        <position position="255"/>
    </location>
</feature>
<evidence type="ECO:0000313" key="3">
    <source>
        <dbReference type="Proteomes" id="UP000678393"/>
    </source>
</evidence>
<dbReference type="OrthoDB" id="6159347at2759"/>
<dbReference type="Proteomes" id="UP000678393">
    <property type="component" value="Unassembled WGS sequence"/>
</dbReference>
<sequence>DLVVCGSSLTALAMRFAEELKTHFMDVLEGLEELWLVARNSDMCSDMCRSSPRGGFYGSQTFYYGYPYQYGPPHRLHHPGSPVSQPPPLPACPPPVTVSGGYMDRCYSLQSHLDGVHYRPEQMSHQNYMYTDGESTTSADDKKKGGSVFGRFLRNIGLRKSNRKGSYNKYHGDLSAYEISMSDEDRMALMILVKEGKISTHTALAVVQKFEEGRKAAGKVGPPDSGKENVCDTPSKKGKKKKSIKSLKSQSSTST</sequence>
<proteinExistence type="predicted"/>
<reference evidence="2" key="1">
    <citation type="submission" date="2021-04" db="EMBL/GenBank/DDBJ databases">
        <authorList>
            <consortium name="Molecular Ecology Group"/>
        </authorList>
    </citation>
    <scope>NUCLEOTIDE SEQUENCE</scope>
</reference>
<feature type="compositionally biased region" description="Basic residues" evidence="1">
    <location>
        <begin position="236"/>
        <end position="245"/>
    </location>
</feature>
<comment type="caution">
    <text evidence="2">The sequence shown here is derived from an EMBL/GenBank/DDBJ whole genome shotgun (WGS) entry which is preliminary data.</text>
</comment>
<gene>
    <name evidence="2" type="ORF">CUNI_LOCUS13890</name>
</gene>
<evidence type="ECO:0000256" key="1">
    <source>
        <dbReference type="SAM" id="MobiDB-lite"/>
    </source>
</evidence>
<organism evidence="2 3">
    <name type="scientific">Candidula unifasciata</name>
    <dbReference type="NCBI Taxonomy" id="100452"/>
    <lineage>
        <taxon>Eukaryota</taxon>
        <taxon>Metazoa</taxon>
        <taxon>Spiralia</taxon>
        <taxon>Lophotrochozoa</taxon>
        <taxon>Mollusca</taxon>
        <taxon>Gastropoda</taxon>
        <taxon>Heterobranchia</taxon>
        <taxon>Euthyneura</taxon>
        <taxon>Panpulmonata</taxon>
        <taxon>Eupulmonata</taxon>
        <taxon>Stylommatophora</taxon>
        <taxon>Helicina</taxon>
        <taxon>Helicoidea</taxon>
        <taxon>Geomitridae</taxon>
        <taxon>Candidula</taxon>
    </lineage>
</organism>
<dbReference type="EMBL" id="CAJHNH020003013">
    <property type="protein sequence ID" value="CAG5128332.1"/>
    <property type="molecule type" value="Genomic_DNA"/>
</dbReference>
<feature type="region of interest" description="Disordered" evidence="1">
    <location>
        <begin position="214"/>
        <end position="255"/>
    </location>
</feature>
<protein>
    <submittedName>
        <fullName evidence="2">Uncharacterized protein</fullName>
    </submittedName>
</protein>
<evidence type="ECO:0000313" key="2">
    <source>
        <dbReference type="EMBL" id="CAG5128332.1"/>
    </source>
</evidence>